<dbReference type="AlphaFoldDB" id="A0A8X6X7Z7"/>
<comment type="caution">
    <text evidence="1">The sequence shown here is derived from an EMBL/GenBank/DDBJ whole genome shotgun (WGS) entry which is preliminary data.</text>
</comment>
<evidence type="ECO:0000313" key="1">
    <source>
        <dbReference type="EMBL" id="GFY47847.1"/>
    </source>
</evidence>
<gene>
    <name evidence="1" type="ORF">TNIN_198321</name>
</gene>
<organism evidence="1 2">
    <name type="scientific">Trichonephila inaurata madagascariensis</name>
    <dbReference type="NCBI Taxonomy" id="2747483"/>
    <lineage>
        <taxon>Eukaryota</taxon>
        <taxon>Metazoa</taxon>
        <taxon>Ecdysozoa</taxon>
        <taxon>Arthropoda</taxon>
        <taxon>Chelicerata</taxon>
        <taxon>Arachnida</taxon>
        <taxon>Araneae</taxon>
        <taxon>Araneomorphae</taxon>
        <taxon>Entelegynae</taxon>
        <taxon>Araneoidea</taxon>
        <taxon>Nephilidae</taxon>
        <taxon>Trichonephila</taxon>
        <taxon>Trichonephila inaurata</taxon>
    </lineage>
</organism>
<name>A0A8X6X7Z7_9ARAC</name>
<sequence>MSKKFLTSLMDSSPLIEGNINALQITEATKAYSLEVCFVTVVQRMTSHNQDAMEGSSGKWLNPLSKSLNLEKKMLFVPTS</sequence>
<reference evidence="1" key="1">
    <citation type="submission" date="2020-08" db="EMBL/GenBank/DDBJ databases">
        <title>Multicomponent nature underlies the extraordinary mechanical properties of spider dragline silk.</title>
        <authorList>
            <person name="Kono N."/>
            <person name="Nakamura H."/>
            <person name="Mori M."/>
            <person name="Yoshida Y."/>
            <person name="Ohtoshi R."/>
            <person name="Malay A.D."/>
            <person name="Moran D.A.P."/>
            <person name="Tomita M."/>
            <person name="Numata K."/>
            <person name="Arakawa K."/>
        </authorList>
    </citation>
    <scope>NUCLEOTIDE SEQUENCE</scope>
</reference>
<evidence type="ECO:0000313" key="2">
    <source>
        <dbReference type="Proteomes" id="UP000886998"/>
    </source>
</evidence>
<accession>A0A8X6X7Z7</accession>
<protein>
    <submittedName>
        <fullName evidence="1">Uncharacterized protein</fullName>
    </submittedName>
</protein>
<dbReference type="EMBL" id="BMAV01006139">
    <property type="protein sequence ID" value="GFY47847.1"/>
    <property type="molecule type" value="Genomic_DNA"/>
</dbReference>
<dbReference type="Proteomes" id="UP000886998">
    <property type="component" value="Unassembled WGS sequence"/>
</dbReference>
<keyword evidence="2" id="KW-1185">Reference proteome</keyword>
<proteinExistence type="predicted"/>